<dbReference type="EMBL" id="AZGO01000043">
    <property type="protein sequence ID" value="KRM36914.1"/>
    <property type="molecule type" value="Genomic_DNA"/>
</dbReference>
<dbReference type="PANTHER" id="PTHR21581:SF11">
    <property type="entry name" value="D-ALANYL-D-ALANINE CARBOXYPEPTIDASE DACA"/>
    <property type="match status" value="1"/>
</dbReference>
<dbReference type="InterPro" id="IPR012338">
    <property type="entry name" value="Beta-lactam/transpept-like"/>
</dbReference>
<dbReference type="AlphaFoldDB" id="A0A922TNJ3"/>
<dbReference type="GO" id="GO:0009002">
    <property type="term" value="F:serine-type D-Ala-D-Ala carboxypeptidase activity"/>
    <property type="evidence" value="ECO:0007669"/>
    <property type="project" value="InterPro"/>
</dbReference>
<evidence type="ECO:0000256" key="6">
    <source>
        <dbReference type="ARBA" id="ARBA00023316"/>
    </source>
</evidence>
<accession>A0A922TNJ3</accession>
<keyword evidence="5" id="KW-0573">Peptidoglycan synthesis</keyword>
<dbReference type="Gene3D" id="3.40.710.10">
    <property type="entry name" value="DD-peptidase/beta-lactamase superfamily"/>
    <property type="match status" value="1"/>
</dbReference>
<feature type="active site" description="Acyl-ester intermediate" evidence="7">
    <location>
        <position position="64"/>
    </location>
</feature>
<evidence type="ECO:0000256" key="7">
    <source>
        <dbReference type="PIRSR" id="PIRSR618044-1"/>
    </source>
</evidence>
<dbReference type="PRINTS" id="PR00725">
    <property type="entry name" value="DADACBPTASE1"/>
</dbReference>
<comment type="similarity">
    <text evidence="1 9">Belongs to the peptidase S11 family.</text>
</comment>
<dbReference type="InterPro" id="IPR001967">
    <property type="entry name" value="Peptidase_S11_N"/>
</dbReference>
<dbReference type="SUPFAM" id="SSF56601">
    <property type="entry name" value="beta-lactamase/transpeptidase-like"/>
    <property type="match status" value="1"/>
</dbReference>
<evidence type="ECO:0000256" key="9">
    <source>
        <dbReference type="RuleBase" id="RU004016"/>
    </source>
</evidence>
<keyword evidence="4" id="KW-0133">Cell shape</keyword>
<dbReference type="Pfam" id="PF00768">
    <property type="entry name" value="Peptidase_S11"/>
    <property type="match status" value="1"/>
</dbReference>
<gene>
    <name evidence="12" type="ORF">FD34_GL001606</name>
</gene>
<evidence type="ECO:0000313" key="12">
    <source>
        <dbReference type="EMBL" id="KRM36914.1"/>
    </source>
</evidence>
<evidence type="ECO:0000256" key="10">
    <source>
        <dbReference type="SAM" id="SignalP"/>
    </source>
</evidence>
<dbReference type="GO" id="GO:0006508">
    <property type="term" value="P:proteolysis"/>
    <property type="evidence" value="ECO:0007669"/>
    <property type="project" value="InterPro"/>
</dbReference>
<dbReference type="GO" id="GO:0008360">
    <property type="term" value="P:regulation of cell shape"/>
    <property type="evidence" value="ECO:0007669"/>
    <property type="project" value="UniProtKB-KW"/>
</dbReference>
<name>A0A922TNJ3_9LACO</name>
<evidence type="ECO:0000256" key="8">
    <source>
        <dbReference type="PIRSR" id="PIRSR618044-2"/>
    </source>
</evidence>
<evidence type="ECO:0000313" key="13">
    <source>
        <dbReference type="Proteomes" id="UP000051085"/>
    </source>
</evidence>
<dbReference type="GO" id="GO:0071555">
    <property type="term" value="P:cell wall organization"/>
    <property type="evidence" value="ECO:0007669"/>
    <property type="project" value="UniProtKB-KW"/>
</dbReference>
<feature type="binding site" evidence="8">
    <location>
        <position position="252"/>
    </location>
    <ligand>
        <name>substrate</name>
    </ligand>
</feature>
<dbReference type="GO" id="GO:0009252">
    <property type="term" value="P:peptidoglycan biosynthetic process"/>
    <property type="evidence" value="ECO:0007669"/>
    <property type="project" value="UniProtKB-KW"/>
</dbReference>
<keyword evidence="6" id="KW-0961">Cell wall biogenesis/degradation</keyword>
<feature type="signal peptide" evidence="10">
    <location>
        <begin position="1"/>
        <end position="28"/>
    </location>
</feature>
<dbReference type="InterPro" id="IPR018044">
    <property type="entry name" value="Peptidase_S11"/>
</dbReference>
<sequence length="413" mass="45151">MEENMKKFLALLLMIPLLLGMTVPPAHAKPLIDASAAVMVDASTGQVIYEQNAQKKLPIASISKLLTAVVIEDEVHSKQITGDTKVKIDSGVADISNDPQYLAIGLQEGNAYTVRELLNASLVKSADGAALALSAAAGDSLDEFDMKLQQKARDIGLKNYTIVNPVGLTNGDLKSLASKQYADNAENAMTATDVAILARYLVNHYPQLLQVTAQKQATFMISKGKTKTEKNLNEMLPGGKYTVPGVTIDGLKTGTSDKAGACFVSTGNYRGHRIITVVLHANGQNKDNRFVQTQRLYQMLKQSDRLQTITLPKNIRQQPLADGQTRQATLSPKQITVWNAGGHIHKYTLAVKMKKQYLNKQGQLVAPLRRNQTLGDLDLSSSQVKTLDGGPLTYRLTSTDNVARGNFWQRLWH</sequence>
<dbReference type="PANTHER" id="PTHR21581">
    <property type="entry name" value="D-ALANYL-D-ALANINE CARBOXYPEPTIDASE"/>
    <property type="match status" value="1"/>
</dbReference>
<keyword evidence="3" id="KW-0378">Hydrolase</keyword>
<evidence type="ECO:0000256" key="1">
    <source>
        <dbReference type="ARBA" id="ARBA00007164"/>
    </source>
</evidence>
<evidence type="ECO:0000256" key="3">
    <source>
        <dbReference type="ARBA" id="ARBA00022801"/>
    </source>
</evidence>
<evidence type="ECO:0000256" key="4">
    <source>
        <dbReference type="ARBA" id="ARBA00022960"/>
    </source>
</evidence>
<feature type="domain" description="Peptidase S11 D-alanyl-D-alanine carboxypeptidase A N-terminal" evidence="11">
    <location>
        <begin position="28"/>
        <end position="282"/>
    </location>
</feature>
<evidence type="ECO:0000256" key="5">
    <source>
        <dbReference type="ARBA" id="ARBA00022984"/>
    </source>
</evidence>
<organism evidence="12 13">
    <name type="scientific">Limosilactobacillus pontis DSM 8475</name>
    <dbReference type="NCBI Taxonomy" id="1423794"/>
    <lineage>
        <taxon>Bacteria</taxon>
        <taxon>Bacillati</taxon>
        <taxon>Bacillota</taxon>
        <taxon>Bacilli</taxon>
        <taxon>Lactobacillales</taxon>
        <taxon>Lactobacillaceae</taxon>
        <taxon>Limosilactobacillus</taxon>
    </lineage>
</organism>
<feature type="chain" id="PRO_5038093488" description="Peptidase S11 D-alanyl-D-alanine carboxypeptidase A N-terminal domain-containing protein" evidence="10">
    <location>
        <begin position="29"/>
        <end position="413"/>
    </location>
</feature>
<comment type="caution">
    <text evidence="12">The sequence shown here is derived from an EMBL/GenBank/DDBJ whole genome shotgun (WGS) entry which is preliminary data.</text>
</comment>
<proteinExistence type="inferred from homology"/>
<dbReference type="Proteomes" id="UP000051085">
    <property type="component" value="Unassembled WGS sequence"/>
</dbReference>
<evidence type="ECO:0000259" key="11">
    <source>
        <dbReference type="Pfam" id="PF00768"/>
    </source>
</evidence>
<reference evidence="12 13" key="1">
    <citation type="journal article" date="2015" name="Genome Announc.">
        <title>Expanding the biotechnology potential of lactobacilli through comparative genomics of 213 strains and associated genera.</title>
        <authorList>
            <person name="Sun Z."/>
            <person name="Harris H.M."/>
            <person name="McCann A."/>
            <person name="Guo C."/>
            <person name="Argimon S."/>
            <person name="Zhang W."/>
            <person name="Yang X."/>
            <person name="Jeffery I.B."/>
            <person name="Cooney J.C."/>
            <person name="Kagawa T.F."/>
            <person name="Liu W."/>
            <person name="Song Y."/>
            <person name="Salvetti E."/>
            <person name="Wrobel A."/>
            <person name="Rasinkangas P."/>
            <person name="Parkhill J."/>
            <person name="Rea M.C."/>
            <person name="O'Sullivan O."/>
            <person name="Ritari J."/>
            <person name="Douillard F.P."/>
            <person name="Paul Ross R."/>
            <person name="Yang R."/>
            <person name="Briner A.E."/>
            <person name="Felis G.E."/>
            <person name="de Vos W.M."/>
            <person name="Barrangou R."/>
            <person name="Klaenhammer T.R."/>
            <person name="Caufield P.W."/>
            <person name="Cui Y."/>
            <person name="Zhang H."/>
            <person name="O'Toole P.W."/>
        </authorList>
    </citation>
    <scope>NUCLEOTIDE SEQUENCE [LARGE SCALE GENOMIC DNA]</scope>
    <source>
        <strain evidence="12 13">DSM 8475</strain>
    </source>
</reference>
<evidence type="ECO:0000256" key="2">
    <source>
        <dbReference type="ARBA" id="ARBA00022729"/>
    </source>
</evidence>
<keyword evidence="2 10" id="KW-0732">Signal</keyword>
<feature type="active site" evidence="7">
    <location>
        <position position="125"/>
    </location>
</feature>
<feature type="active site" description="Acyl-ester intermediate" evidence="7">
    <location>
        <position position="61"/>
    </location>
</feature>
<protein>
    <recommendedName>
        <fullName evidence="11">Peptidase S11 D-alanyl-D-alanine carboxypeptidase A N-terminal domain-containing protein</fullName>
    </recommendedName>
</protein>